<dbReference type="OrthoDB" id="5416037at2759"/>
<dbReference type="InterPro" id="IPR046529">
    <property type="entry name" value="DUF6594"/>
</dbReference>
<proteinExistence type="predicted"/>
<dbReference type="EMBL" id="MU006352">
    <property type="protein sequence ID" value="KAF2845182.1"/>
    <property type="molecule type" value="Genomic_DNA"/>
</dbReference>
<evidence type="ECO:0000259" key="2">
    <source>
        <dbReference type="Pfam" id="PF20237"/>
    </source>
</evidence>
<feature type="region of interest" description="Disordered" evidence="1">
    <location>
        <begin position="1"/>
        <end position="245"/>
    </location>
</feature>
<feature type="compositionally biased region" description="Basic and acidic residues" evidence="1">
    <location>
        <begin position="321"/>
        <end position="336"/>
    </location>
</feature>
<dbReference type="PANTHER" id="PTHR34502:SF6">
    <property type="entry name" value="DUF6594 DOMAIN-CONTAINING PROTEIN"/>
    <property type="match status" value="1"/>
</dbReference>
<gene>
    <name evidence="3" type="ORF">T440DRAFT_282048</name>
</gene>
<dbReference type="Pfam" id="PF20237">
    <property type="entry name" value="DUF6594"/>
    <property type="match status" value="1"/>
</dbReference>
<feature type="compositionally biased region" description="Basic and acidic residues" evidence="1">
    <location>
        <begin position="392"/>
        <end position="401"/>
    </location>
</feature>
<keyword evidence="4" id="KW-1185">Reference proteome</keyword>
<evidence type="ECO:0000313" key="3">
    <source>
        <dbReference type="EMBL" id="KAF2845182.1"/>
    </source>
</evidence>
<protein>
    <recommendedName>
        <fullName evidence="2">DUF6594 domain-containing protein</fullName>
    </recommendedName>
</protein>
<feature type="compositionally biased region" description="Polar residues" evidence="1">
    <location>
        <begin position="232"/>
        <end position="245"/>
    </location>
</feature>
<reference evidence="3" key="1">
    <citation type="submission" date="2020-01" db="EMBL/GenBank/DDBJ databases">
        <authorList>
            <consortium name="DOE Joint Genome Institute"/>
            <person name="Haridas S."/>
            <person name="Albert R."/>
            <person name="Binder M."/>
            <person name="Bloem J."/>
            <person name="Labutti K."/>
            <person name="Salamov A."/>
            <person name="Andreopoulos B."/>
            <person name="Baker S.E."/>
            <person name="Barry K."/>
            <person name="Bills G."/>
            <person name="Bluhm B.H."/>
            <person name="Cannon C."/>
            <person name="Castanera R."/>
            <person name="Culley D.E."/>
            <person name="Daum C."/>
            <person name="Ezra D."/>
            <person name="Gonzalez J.B."/>
            <person name="Henrissat B."/>
            <person name="Kuo A."/>
            <person name="Liang C."/>
            <person name="Lipzen A."/>
            <person name="Lutzoni F."/>
            <person name="Magnuson J."/>
            <person name="Mondo S."/>
            <person name="Nolan M."/>
            <person name="Ohm R."/>
            <person name="Pangilinan J."/>
            <person name="Park H.-J."/>
            <person name="Ramirez L."/>
            <person name="Alfaro M."/>
            <person name="Sun H."/>
            <person name="Tritt A."/>
            <person name="Yoshinaga Y."/>
            <person name="Zwiers L.-H."/>
            <person name="Turgeon B.G."/>
            <person name="Goodwin S.B."/>
            <person name="Spatafora J.W."/>
            <person name="Crous P.W."/>
            <person name="Grigoriev I.V."/>
        </authorList>
    </citation>
    <scope>NUCLEOTIDE SEQUENCE</scope>
    <source>
        <strain evidence="3">IPT5</strain>
    </source>
</reference>
<feature type="compositionally biased region" description="Basic and acidic residues" evidence="1">
    <location>
        <begin position="104"/>
        <end position="114"/>
    </location>
</feature>
<feature type="compositionally biased region" description="Polar residues" evidence="1">
    <location>
        <begin position="291"/>
        <end position="304"/>
    </location>
</feature>
<feature type="compositionally biased region" description="Basic and acidic residues" evidence="1">
    <location>
        <begin position="156"/>
        <end position="166"/>
    </location>
</feature>
<feature type="region of interest" description="Disordered" evidence="1">
    <location>
        <begin position="265"/>
        <end position="431"/>
    </location>
</feature>
<feature type="compositionally biased region" description="Polar residues" evidence="1">
    <location>
        <begin position="32"/>
        <end position="44"/>
    </location>
</feature>
<feature type="compositionally biased region" description="Polar residues" evidence="1">
    <location>
        <begin position="16"/>
        <end position="25"/>
    </location>
</feature>
<name>A0A6A7APV1_9PLEO</name>
<feature type="domain" description="DUF6594" evidence="2">
    <location>
        <begin position="564"/>
        <end position="779"/>
    </location>
</feature>
<feature type="compositionally biased region" description="Low complexity" evidence="1">
    <location>
        <begin position="131"/>
        <end position="150"/>
    </location>
</feature>
<dbReference type="AlphaFoldDB" id="A0A6A7APV1"/>
<feature type="compositionally biased region" description="Acidic residues" evidence="1">
    <location>
        <begin position="353"/>
        <end position="391"/>
    </location>
</feature>
<organism evidence="3 4">
    <name type="scientific">Plenodomus tracheiphilus IPT5</name>
    <dbReference type="NCBI Taxonomy" id="1408161"/>
    <lineage>
        <taxon>Eukaryota</taxon>
        <taxon>Fungi</taxon>
        <taxon>Dikarya</taxon>
        <taxon>Ascomycota</taxon>
        <taxon>Pezizomycotina</taxon>
        <taxon>Dothideomycetes</taxon>
        <taxon>Pleosporomycetidae</taxon>
        <taxon>Pleosporales</taxon>
        <taxon>Pleosporineae</taxon>
        <taxon>Leptosphaeriaceae</taxon>
        <taxon>Plenodomus</taxon>
    </lineage>
</organism>
<evidence type="ECO:0000256" key="1">
    <source>
        <dbReference type="SAM" id="MobiDB-lite"/>
    </source>
</evidence>
<accession>A0A6A7APV1</accession>
<feature type="compositionally biased region" description="Low complexity" evidence="1">
    <location>
        <begin position="180"/>
        <end position="211"/>
    </location>
</feature>
<dbReference type="Proteomes" id="UP000799423">
    <property type="component" value="Unassembled WGS sequence"/>
</dbReference>
<feature type="compositionally biased region" description="Low complexity" evidence="1">
    <location>
        <begin position="52"/>
        <end position="61"/>
    </location>
</feature>
<evidence type="ECO:0000313" key="4">
    <source>
        <dbReference type="Proteomes" id="UP000799423"/>
    </source>
</evidence>
<sequence length="800" mass="87879">MSDRRYFAGGAPPPSRHQSPAQGNPQYHFDSLNGTLGTQPQSASHTRRRPSRTNSSTNNPPLSASPPCVESNSGSDKRAKASQNTLKKVTRRDSGYTETSAVLRPEREDFHEANDTAGFLPKLSQIREGKASTASRSRGSSTISSAIGSKSRNRRHIEDDAVDRSRERQKHGSSQRHPDSLANLSNSSLISVDSGVTQQSSTSGGSNSTVTRRSHDNGSQKMTLEPPYQGRGATSQVALNPQTLANMDAPQADVFQFLRPDSKANSIVSDDTHHMTPPTTASSSSSSSSSGDTRLNNDQSSTAGTFPHEVESPTSSPISMRKSDNEDFHYQGRDYRQPGAPLYASSFVHGHEGEDEDDSNNSDEGEDQDEDQEEKESGEEASETESEEEHDDDAHTNHAELGHASSLTLNKVPPPTAPSTSSRPSDPHTRRLRQQERNLANHILQSPQPQREFQFGVDASAGHQPMPLYSPRAYSGVSPVAPHATAGPSLAWPPVPPMPAPLPIGYSPHQSPERNHAFPLTVRPPGEAMQQMPAPFPPHFGQPPVYQTHAPGPDLSRTTLLGYELLADKLSQPTSTGSKRSAKGSKGRIVPMYRKFEHLNHRVLLHLQDEVSEMEEDLRHLDEVIAQTTLRDESGRSYPGSRRGDARFGGESHYRRTELLGRIFQKLGQYNQALCSFNTLLKELDPTTAEDVQAYRTWMDKRTPIDYAETRFLAREQDLVAVSHKSSATTNHNVRHHHSAAVWFPLTLTLPLMAFAMIPSVLGRLVVIALICGAELWMVTVTPELREFMSTQEWISAAAV</sequence>
<dbReference type="PANTHER" id="PTHR34502">
    <property type="entry name" value="DUF6594 DOMAIN-CONTAINING PROTEIN-RELATED"/>
    <property type="match status" value="1"/>
</dbReference>